<keyword evidence="2" id="KW-1185">Reference proteome</keyword>
<evidence type="ECO:0000313" key="2">
    <source>
        <dbReference type="Proteomes" id="UP001461498"/>
    </source>
</evidence>
<proteinExistence type="predicted"/>
<name>A0AAW1D546_9HEMI</name>
<organism evidence="1 2">
    <name type="scientific">Rhynocoris fuscipes</name>
    <dbReference type="NCBI Taxonomy" id="488301"/>
    <lineage>
        <taxon>Eukaryota</taxon>
        <taxon>Metazoa</taxon>
        <taxon>Ecdysozoa</taxon>
        <taxon>Arthropoda</taxon>
        <taxon>Hexapoda</taxon>
        <taxon>Insecta</taxon>
        <taxon>Pterygota</taxon>
        <taxon>Neoptera</taxon>
        <taxon>Paraneoptera</taxon>
        <taxon>Hemiptera</taxon>
        <taxon>Heteroptera</taxon>
        <taxon>Panheteroptera</taxon>
        <taxon>Cimicomorpha</taxon>
        <taxon>Reduviidae</taxon>
        <taxon>Harpactorinae</taxon>
        <taxon>Harpactorini</taxon>
        <taxon>Rhynocoris</taxon>
    </lineage>
</organism>
<evidence type="ECO:0000313" key="1">
    <source>
        <dbReference type="EMBL" id="KAK9505861.1"/>
    </source>
</evidence>
<evidence type="ECO:0008006" key="3">
    <source>
        <dbReference type="Google" id="ProtNLM"/>
    </source>
</evidence>
<dbReference type="Proteomes" id="UP001461498">
    <property type="component" value="Unassembled WGS sequence"/>
</dbReference>
<sequence>MICPQFSDHRNVLFNKLYTILTAPFHYEAIIFSGILEVLNLVHVFFSKLFCVNFYSSFTF</sequence>
<protein>
    <recommendedName>
        <fullName evidence="3">Maturase K</fullName>
    </recommendedName>
</protein>
<comment type="caution">
    <text evidence="1">The sequence shown here is derived from an EMBL/GenBank/DDBJ whole genome shotgun (WGS) entry which is preliminary data.</text>
</comment>
<accession>A0AAW1D546</accession>
<gene>
    <name evidence="1" type="ORF">O3M35_009833</name>
</gene>
<dbReference type="EMBL" id="JAPXFL010000006">
    <property type="protein sequence ID" value="KAK9505861.1"/>
    <property type="molecule type" value="Genomic_DNA"/>
</dbReference>
<dbReference type="AlphaFoldDB" id="A0AAW1D546"/>
<reference evidence="1 2" key="1">
    <citation type="submission" date="2022-12" db="EMBL/GenBank/DDBJ databases">
        <title>Chromosome-level genome assembly of true bugs.</title>
        <authorList>
            <person name="Ma L."/>
            <person name="Li H."/>
        </authorList>
    </citation>
    <scope>NUCLEOTIDE SEQUENCE [LARGE SCALE GENOMIC DNA]</scope>
    <source>
        <strain evidence="1">Lab_2022b</strain>
    </source>
</reference>